<organism evidence="7 8">
    <name type="scientific">Aquibacillus salsiterrae</name>
    <dbReference type="NCBI Taxonomy" id="2950439"/>
    <lineage>
        <taxon>Bacteria</taxon>
        <taxon>Bacillati</taxon>
        <taxon>Bacillota</taxon>
        <taxon>Bacilli</taxon>
        <taxon>Bacillales</taxon>
        <taxon>Bacillaceae</taxon>
        <taxon>Aquibacillus</taxon>
    </lineage>
</organism>
<dbReference type="RefSeq" id="WP_272444953.1">
    <property type="nucleotide sequence ID" value="NZ_JAMQKC010000002.1"/>
</dbReference>
<dbReference type="InterPro" id="IPR004474">
    <property type="entry name" value="LytR_CpsA_psr"/>
</dbReference>
<dbReference type="Proteomes" id="UP001145069">
    <property type="component" value="Unassembled WGS sequence"/>
</dbReference>
<dbReference type="InterPro" id="IPR050922">
    <property type="entry name" value="LytR/CpsA/Psr_CW_biosynth"/>
</dbReference>
<dbReference type="PANTHER" id="PTHR33392:SF3">
    <property type="entry name" value="POLYISOPRENYL-TEICHOIC ACID--PEPTIDOGLYCAN TEICHOIC ACID TRANSFERASE TAGT"/>
    <property type="match status" value="1"/>
</dbReference>
<evidence type="ECO:0000313" key="7">
    <source>
        <dbReference type="EMBL" id="MDC3415974.1"/>
    </source>
</evidence>
<keyword evidence="8" id="KW-1185">Reference proteome</keyword>
<evidence type="ECO:0000313" key="8">
    <source>
        <dbReference type="Proteomes" id="UP001145069"/>
    </source>
</evidence>
<sequence length="342" mass="38744">MKPTNYNNKSRVQKRKAKHKTRKRIFWILVPLLFLAGATSVYGAYIYNKAADAADGSYNPLERDKVDQENSSDEKKSDKSKENVSILFIGVDASKKRGTNGNALSDALILATLNREDKSVKMLSIPRDSYVYIPEVGYKDKITHAHAYGGPQATIETVEQLFDIPIDYYVKMNFNAFIDVVDALDGITVDVQKEVWEQNSKDVKNAIHLLPGEQELNGEEALALARTRKMDNDIQRGLRQQQILKAIIDKGTSLGSIFKIDNVIDAVGNNMETNMKFSEMKNLASYGAKGKIDIESFTLKGYDYWPEDVYYYQLDEEDLAEKKQMLQSHLQLDNQQTESSTE</sequence>
<reference evidence="7" key="1">
    <citation type="submission" date="2022-06" db="EMBL/GenBank/DDBJ databases">
        <title>Aquibacillus sp. a new bacterium isolated from soil saline samples.</title>
        <authorList>
            <person name="Galisteo C."/>
            <person name="De La Haba R."/>
            <person name="Sanchez-Porro C."/>
            <person name="Ventosa A."/>
        </authorList>
    </citation>
    <scope>NUCLEOTIDE SEQUENCE</scope>
    <source>
        <strain evidence="7">3ASR75-54</strain>
    </source>
</reference>
<gene>
    <name evidence="7" type="ORF">NC799_03495</name>
</gene>
<feature type="region of interest" description="Disordered" evidence="5">
    <location>
        <begin position="58"/>
        <end position="78"/>
    </location>
</feature>
<name>A0A9X4AE21_9BACI</name>
<feature type="domain" description="Cell envelope-related transcriptional attenuator" evidence="6">
    <location>
        <begin position="105"/>
        <end position="250"/>
    </location>
</feature>
<dbReference type="Pfam" id="PF03816">
    <property type="entry name" value="LytR_cpsA_psr"/>
    <property type="match status" value="1"/>
</dbReference>
<evidence type="ECO:0000259" key="6">
    <source>
        <dbReference type="Pfam" id="PF03816"/>
    </source>
</evidence>
<protein>
    <submittedName>
        <fullName evidence="7">LCP family protein</fullName>
    </submittedName>
</protein>
<accession>A0A9X4AE21</accession>
<keyword evidence="2" id="KW-0812">Transmembrane</keyword>
<comment type="similarity">
    <text evidence="1">Belongs to the LytR/CpsA/Psr (LCP) family.</text>
</comment>
<dbReference type="GO" id="GO:0071555">
    <property type="term" value="P:cell wall organization"/>
    <property type="evidence" value="ECO:0007669"/>
    <property type="project" value="UniProtKB-KW"/>
</dbReference>
<evidence type="ECO:0000256" key="3">
    <source>
        <dbReference type="ARBA" id="ARBA00022968"/>
    </source>
</evidence>
<keyword evidence="3" id="KW-0735">Signal-anchor</keyword>
<proteinExistence type="inferred from homology"/>
<comment type="caution">
    <text evidence="7">The sequence shown here is derived from an EMBL/GenBank/DDBJ whole genome shotgun (WGS) entry which is preliminary data.</text>
</comment>
<keyword evidence="4" id="KW-0472">Membrane</keyword>
<dbReference type="AlphaFoldDB" id="A0A9X4AE21"/>
<evidence type="ECO:0000256" key="1">
    <source>
        <dbReference type="ARBA" id="ARBA00006068"/>
    </source>
</evidence>
<dbReference type="EMBL" id="JAMQKC010000002">
    <property type="protein sequence ID" value="MDC3415974.1"/>
    <property type="molecule type" value="Genomic_DNA"/>
</dbReference>
<keyword evidence="4" id="KW-1133">Transmembrane helix</keyword>
<evidence type="ECO:0000256" key="5">
    <source>
        <dbReference type="SAM" id="MobiDB-lite"/>
    </source>
</evidence>
<evidence type="ECO:0000256" key="4">
    <source>
        <dbReference type="ARBA" id="ARBA00022989"/>
    </source>
</evidence>
<feature type="compositionally biased region" description="Basic and acidic residues" evidence="5">
    <location>
        <begin position="61"/>
        <end position="78"/>
    </location>
</feature>
<dbReference type="Gene3D" id="3.40.630.190">
    <property type="entry name" value="LCP protein"/>
    <property type="match status" value="1"/>
</dbReference>
<evidence type="ECO:0000256" key="2">
    <source>
        <dbReference type="ARBA" id="ARBA00022692"/>
    </source>
</evidence>
<dbReference type="PANTHER" id="PTHR33392">
    <property type="entry name" value="POLYISOPRENYL-TEICHOIC ACID--PEPTIDOGLYCAN TEICHOIC ACID TRANSFERASE TAGU"/>
    <property type="match status" value="1"/>
</dbReference>
<dbReference type="NCBIfam" id="TIGR00350">
    <property type="entry name" value="lytR_cpsA_psr"/>
    <property type="match status" value="1"/>
</dbReference>